<keyword evidence="2" id="KW-1185">Reference proteome</keyword>
<dbReference type="EMBL" id="CWGJ01000017">
    <property type="protein sequence ID" value="CRX38697.1"/>
    <property type="molecule type" value="Genomic_DNA"/>
</dbReference>
<evidence type="ECO:0000313" key="1">
    <source>
        <dbReference type="EMBL" id="CRX38697.1"/>
    </source>
</evidence>
<evidence type="ECO:0000313" key="2">
    <source>
        <dbReference type="Proteomes" id="UP000220251"/>
    </source>
</evidence>
<gene>
    <name evidence="1" type="ORF">ELAC_1359</name>
</gene>
<sequence>MEMALPYAVTALEAYGATTSASFLSGAVHGFTGEFEWSALGTGSKLGAAEKAGLAIGVIRSHTSITKLGGMISNVATGAVTGAATRQVTSWFAKGTARAVAQETTAKTVQKTTKVAVQNGVANQAVSKTATKGIAKEVADDHIWIRASPFRNKSAKELDAMFRKKGFDPEGPDALNGLGNYINRKNGRQYHIDPKHVGRYAEPNHVDVGRAKAYSGNLGKKRFGYLDD</sequence>
<reference evidence="2" key="1">
    <citation type="submission" date="2015-06" db="EMBL/GenBank/DDBJ databases">
        <authorList>
            <person name="Bertelli C."/>
        </authorList>
    </citation>
    <scope>NUCLEOTIDE SEQUENCE [LARGE SCALE GENOMIC DNA]</scope>
    <source>
        <strain evidence="2">CRIB-30</strain>
    </source>
</reference>
<proteinExistence type="predicted"/>
<name>A0A0H5DQB4_9BACT</name>
<dbReference type="AlphaFoldDB" id="A0A0H5DQB4"/>
<organism evidence="1 2">
    <name type="scientific">Estrella lausannensis</name>
    <dbReference type="NCBI Taxonomy" id="483423"/>
    <lineage>
        <taxon>Bacteria</taxon>
        <taxon>Pseudomonadati</taxon>
        <taxon>Chlamydiota</taxon>
        <taxon>Chlamydiia</taxon>
        <taxon>Parachlamydiales</taxon>
        <taxon>Candidatus Criblamydiaceae</taxon>
        <taxon>Estrella</taxon>
    </lineage>
</organism>
<protein>
    <submittedName>
        <fullName evidence="1">Uncharacterized protein</fullName>
    </submittedName>
</protein>
<accession>A0A0H5DQB4</accession>
<dbReference type="Proteomes" id="UP000220251">
    <property type="component" value="Unassembled WGS sequence"/>
</dbReference>